<proteinExistence type="predicted"/>
<comment type="caution">
    <text evidence="2">The sequence shown here is derived from an EMBL/GenBank/DDBJ whole genome shotgun (WGS) entry which is preliminary data.</text>
</comment>
<accession>A0AAW2W2N9</accession>
<dbReference type="EMBL" id="JACGWJ010000002">
    <property type="protein sequence ID" value="KAL0436204.1"/>
    <property type="molecule type" value="Genomic_DNA"/>
</dbReference>
<dbReference type="AlphaFoldDB" id="A0AAW2W2N9"/>
<dbReference type="InterPro" id="IPR006502">
    <property type="entry name" value="PDDEXK-like"/>
</dbReference>
<dbReference type="PANTHER" id="PTHR31579:SF84">
    <property type="entry name" value="F21O3.6 PROTEIN"/>
    <property type="match status" value="1"/>
</dbReference>
<dbReference type="NCBIfam" id="TIGR01615">
    <property type="entry name" value="A_thal_3542"/>
    <property type="match status" value="1"/>
</dbReference>
<evidence type="ECO:0000256" key="1">
    <source>
        <dbReference type="SAM" id="MobiDB-lite"/>
    </source>
</evidence>
<organism evidence="2">
    <name type="scientific">Sesamum radiatum</name>
    <name type="common">Black benniseed</name>
    <dbReference type="NCBI Taxonomy" id="300843"/>
    <lineage>
        <taxon>Eukaryota</taxon>
        <taxon>Viridiplantae</taxon>
        <taxon>Streptophyta</taxon>
        <taxon>Embryophyta</taxon>
        <taxon>Tracheophyta</taxon>
        <taxon>Spermatophyta</taxon>
        <taxon>Magnoliopsida</taxon>
        <taxon>eudicotyledons</taxon>
        <taxon>Gunneridae</taxon>
        <taxon>Pentapetalae</taxon>
        <taxon>asterids</taxon>
        <taxon>lamiids</taxon>
        <taxon>Lamiales</taxon>
        <taxon>Pedaliaceae</taxon>
        <taxon>Sesamum</taxon>
    </lineage>
</organism>
<reference evidence="2" key="2">
    <citation type="journal article" date="2024" name="Plant">
        <title>Genomic evolution and insights into agronomic trait innovations of Sesamum species.</title>
        <authorList>
            <person name="Miao H."/>
            <person name="Wang L."/>
            <person name="Qu L."/>
            <person name="Liu H."/>
            <person name="Sun Y."/>
            <person name="Le M."/>
            <person name="Wang Q."/>
            <person name="Wei S."/>
            <person name="Zheng Y."/>
            <person name="Lin W."/>
            <person name="Duan Y."/>
            <person name="Cao H."/>
            <person name="Xiong S."/>
            <person name="Wang X."/>
            <person name="Wei L."/>
            <person name="Li C."/>
            <person name="Ma Q."/>
            <person name="Ju M."/>
            <person name="Zhao R."/>
            <person name="Li G."/>
            <person name="Mu C."/>
            <person name="Tian Q."/>
            <person name="Mei H."/>
            <person name="Zhang T."/>
            <person name="Gao T."/>
            <person name="Zhang H."/>
        </authorList>
    </citation>
    <scope>NUCLEOTIDE SEQUENCE</scope>
    <source>
        <strain evidence="2">G02</strain>
    </source>
</reference>
<dbReference type="PANTHER" id="PTHR31579">
    <property type="entry name" value="OS03G0796600 PROTEIN"/>
    <property type="match status" value="1"/>
</dbReference>
<dbReference type="Pfam" id="PF04720">
    <property type="entry name" value="PDDEXK_6"/>
    <property type="match status" value="1"/>
</dbReference>
<feature type="region of interest" description="Disordered" evidence="1">
    <location>
        <begin position="28"/>
        <end position="60"/>
    </location>
</feature>
<protein>
    <submittedName>
        <fullName evidence="2">Uncharacterized protein</fullName>
    </submittedName>
</protein>
<reference evidence="2" key="1">
    <citation type="submission" date="2020-06" db="EMBL/GenBank/DDBJ databases">
        <authorList>
            <person name="Li T."/>
            <person name="Hu X."/>
            <person name="Zhang T."/>
            <person name="Song X."/>
            <person name="Zhang H."/>
            <person name="Dai N."/>
            <person name="Sheng W."/>
            <person name="Hou X."/>
            <person name="Wei L."/>
        </authorList>
    </citation>
    <scope>NUCLEOTIDE SEQUENCE</scope>
    <source>
        <strain evidence="2">G02</strain>
        <tissue evidence="2">Leaf</tissue>
    </source>
</reference>
<feature type="compositionally biased region" description="Basic and acidic residues" evidence="1">
    <location>
        <begin position="33"/>
        <end position="42"/>
    </location>
</feature>
<sequence>MVASARGPRFPDSTSSCHQIKLPTCLLVPTRQGPDRRPDRTDPGYVSSGSEHSAHADDDVASPSLSELFFGFALDDGGESYPESNDSDSEAGRLMCDSSFRNVDLIMPILLDRTDEFRNVLLAQVLKAEEVFSCLKSDKQIMRRNVMAFLRGYGYNAAICKTKWESSGGLTAGNYEFIDVLRKDSSTRYLVDLDFASEFEIARPTNSYDRLLECLPRVFVGKSEDLKQILKAMSDAAKRSLKSRGLHLPPWRKHRFMQNKWLGSYRRTGNLFPASFSSPSPTNRSYTVECRAVGFDTAVNGGRLLLPATARTR</sequence>
<gene>
    <name evidence="2" type="ORF">Sradi_0328300</name>
</gene>
<evidence type="ECO:0000313" key="2">
    <source>
        <dbReference type="EMBL" id="KAL0436204.1"/>
    </source>
</evidence>
<name>A0AAW2W2N9_SESRA</name>